<sequence length="285" mass="34043">MSTSILDGNNKKLDNIAKQLYGIDIKIITMFISSFIKQIPENEVEKLSQMFFDSIKDISDNINYNAYERFKDMTKKYIITKNMKQSQYNSIIRLFLFILAGFKIANDKKDVISKDSVYGIPFTYKELYNAIYEICDNKYLNFYSGNETTNIVNWEKRIQTIMQEFSPSSRQYWVTRKFNEYRKFPLFFNIELSIAHNEREWITGTQGLKRGKGIWQFNVNLFDESTLRIKLQEKYNKTIILHEDVIRQYVNTAINNDKIEGKTYRKQTLYYNTENEKPKKLEIFI</sequence>
<protein>
    <submittedName>
        <fullName evidence="1">Uncharacterized protein</fullName>
    </submittedName>
</protein>
<organism evidence="1">
    <name type="scientific">viral metagenome</name>
    <dbReference type="NCBI Taxonomy" id="1070528"/>
    <lineage>
        <taxon>unclassified sequences</taxon>
        <taxon>metagenomes</taxon>
        <taxon>organismal metagenomes</taxon>
    </lineage>
</organism>
<reference evidence="1" key="1">
    <citation type="journal article" date="2020" name="Nature">
        <title>Giant virus diversity and host interactions through global metagenomics.</title>
        <authorList>
            <person name="Schulz F."/>
            <person name="Roux S."/>
            <person name="Paez-Espino D."/>
            <person name="Jungbluth S."/>
            <person name="Walsh D.A."/>
            <person name="Denef V.J."/>
            <person name="McMahon K.D."/>
            <person name="Konstantinidis K.T."/>
            <person name="Eloe-Fadrosh E.A."/>
            <person name="Kyrpides N.C."/>
            <person name="Woyke T."/>
        </authorList>
    </citation>
    <scope>NUCLEOTIDE SEQUENCE</scope>
    <source>
        <strain evidence="1">GVMAG-S-ERX555967-131</strain>
    </source>
</reference>
<accession>A0A6C0F7F0</accession>
<proteinExistence type="predicted"/>
<dbReference type="EMBL" id="MN738790">
    <property type="protein sequence ID" value="QHT37132.1"/>
    <property type="molecule type" value="Genomic_DNA"/>
</dbReference>
<evidence type="ECO:0000313" key="1">
    <source>
        <dbReference type="EMBL" id="QHT37132.1"/>
    </source>
</evidence>
<name>A0A6C0F7F0_9ZZZZ</name>
<dbReference type="AlphaFoldDB" id="A0A6C0F7F0"/>